<accession>A0A6N7W2N4</accession>
<dbReference type="Proteomes" id="UP000436047">
    <property type="component" value="Unassembled WGS sequence"/>
</dbReference>
<dbReference type="AlphaFoldDB" id="A0A6N7W2N4"/>
<evidence type="ECO:0000313" key="2">
    <source>
        <dbReference type="EMBL" id="MSS89511.1"/>
    </source>
</evidence>
<dbReference type="GO" id="GO:0003677">
    <property type="term" value="F:DNA binding"/>
    <property type="evidence" value="ECO:0007669"/>
    <property type="project" value="InterPro"/>
</dbReference>
<feature type="domain" description="Resolvase/invertase-type recombinase catalytic" evidence="1">
    <location>
        <begin position="34"/>
        <end position="154"/>
    </location>
</feature>
<proteinExistence type="predicted"/>
<dbReference type="InterPro" id="IPR036162">
    <property type="entry name" value="Resolvase-like_N_sf"/>
</dbReference>
<name>A0A6N7W2N4_9FIRM</name>
<organism evidence="2 3">
    <name type="scientific">Eisenbergiella porci</name>
    <dbReference type="NCBI Taxonomy" id="2652274"/>
    <lineage>
        <taxon>Bacteria</taxon>
        <taxon>Bacillati</taxon>
        <taxon>Bacillota</taxon>
        <taxon>Clostridia</taxon>
        <taxon>Lachnospirales</taxon>
        <taxon>Lachnospiraceae</taxon>
        <taxon>Eisenbergiella</taxon>
    </lineage>
</organism>
<evidence type="ECO:0000313" key="3">
    <source>
        <dbReference type="Proteomes" id="UP000436047"/>
    </source>
</evidence>
<dbReference type="InterPro" id="IPR006119">
    <property type="entry name" value="Resolv_N"/>
</dbReference>
<reference evidence="2 3" key="1">
    <citation type="submission" date="2019-08" db="EMBL/GenBank/DDBJ databases">
        <title>In-depth cultivation of the pig gut microbiome towards novel bacterial diversity and tailored functional studies.</title>
        <authorList>
            <person name="Wylensek D."/>
            <person name="Hitch T.C.A."/>
            <person name="Clavel T."/>
        </authorList>
    </citation>
    <scope>NUCLEOTIDE SEQUENCE [LARGE SCALE GENOMIC DNA]</scope>
    <source>
        <strain evidence="2 3">WCA-389-WT-23B</strain>
    </source>
</reference>
<dbReference type="Gene3D" id="3.40.50.1390">
    <property type="entry name" value="Resolvase, N-terminal catalytic domain"/>
    <property type="match status" value="1"/>
</dbReference>
<keyword evidence="3" id="KW-1185">Reference proteome</keyword>
<gene>
    <name evidence="2" type="ORF">FYJ45_14805</name>
</gene>
<dbReference type="Pfam" id="PF00239">
    <property type="entry name" value="Resolvase"/>
    <property type="match status" value="1"/>
</dbReference>
<sequence length="155" mass="17534">MCLEAILIPKRRKDIMDKPRNVAVYMRVARAPRVWIYCRVAAPDAFALRTQQEELMAFAKENHYEVMGCTAKQETGTTMVRSGLAEITNAALRGEMDILLVLNATRLGRDIWRTLEYVGWLGEHNVEVVCLNGELSNREVGRLLRTKQAMQGGAI</sequence>
<dbReference type="EMBL" id="VUMI01000023">
    <property type="protein sequence ID" value="MSS89511.1"/>
    <property type="molecule type" value="Genomic_DNA"/>
</dbReference>
<dbReference type="SUPFAM" id="SSF53041">
    <property type="entry name" value="Resolvase-like"/>
    <property type="match status" value="1"/>
</dbReference>
<protein>
    <submittedName>
        <fullName evidence="2">Recombinase family protein</fullName>
    </submittedName>
</protein>
<comment type="caution">
    <text evidence="2">The sequence shown here is derived from an EMBL/GenBank/DDBJ whole genome shotgun (WGS) entry which is preliminary data.</text>
</comment>
<evidence type="ECO:0000259" key="1">
    <source>
        <dbReference type="SMART" id="SM00857"/>
    </source>
</evidence>
<dbReference type="SMART" id="SM00857">
    <property type="entry name" value="Resolvase"/>
    <property type="match status" value="1"/>
</dbReference>
<dbReference type="GO" id="GO:0000150">
    <property type="term" value="F:DNA strand exchange activity"/>
    <property type="evidence" value="ECO:0007669"/>
    <property type="project" value="InterPro"/>
</dbReference>